<keyword evidence="15" id="KW-1185">Reference proteome</keyword>
<keyword evidence="2 11" id="KW-0813">Transport</keyword>
<dbReference type="EMBL" id="CACVKT020008354">
    <property type="protein sequence ID" value="CAC5414909.1"/>
    <property type="molecule type" value="Genomic_DNA"/>
</dbReference>
<proteinExistence type="inferred from homology"/>
<keyword evidence="5 13" id="KW-1133">Transmembrane helix</keyword>
<evidence type="ECO:0000256" key="12">
    <source>
        <dbReference type="SAM" id="MobiDB-lite"/>
    </source>
</evidence>
<keyword evidence="4 11" id="KW-0812">Transmembrane</keyword>
<dbReference type="GO" id="GO:0005886">
    <property type="term" value="C:plasma membrane"/>
    <property type="evidence" value="ECO:0007669"/>
    <property type="project" value="TreeGrafter"/>
</dbReference>
<evidence type="ECO:0000256" key="1">
    <source>
        <dbReference type="ARBA" id="ARBA00004141"/>
    </source>
</evidence>
<evidence type="ECO:0000256" key="13">
    <source>
        <dbReference type="SAM" id="Phobius"/>
    </source>
</evidence>
<dbReference type="InterPro" id="IPR001873">
    <property type="entry name" value="ENaC"/>
</dbReference>
<protein>
    <recommendedName>
        <fullName evidence="16">ASIC5</fullName>
    </recommendedName>
</protein>
<organism evidence="14 15">
    <name type="scientific">Mytilus coruscus</name>
    <name type="common">Sea mussel</name>
    <dbReference type="NCBI Taxonomy" id="42192"/>
    <lineage>
        <taxon>Eukaryota</taxon>
        <taxon>Metazoa</taxon>
        <taxon>Spiralia</taxon>
        <taxon>Lophotrochozoa</taxon>
        <taxon>Mollusca</taxon>
        <taxon>Bivalvia</taxon>
        <taxon>Autobranchia</taxon>
        <taxon>Pteriomorphia</taxon>
        <taxon>Mytilida</taxon>
        <taxon>Mytiloidea</taxon>
        <taxon>Mytilidae</taxon>
        <taxon>Mytilinae</taxon>
        <taxon>Mytilus</taxon>
    </lineage>
</organism>
<dbReference type="GO" id="GO:0015280">
    <property type="term" value="F:ligand-gated sodium channel activity"/>
    <property type="evidence" value="ECO:0007669"/>
    <property type="project" value="TreeGrafter"/>
</dbReference>
<dbReference type="Proteomes" id="UP000507470">
    <property type="component" value="Unassembled WGS sequence"/>
</dbReference>
<keyword evidence="10 11" id="KW-0407">Ion channel</keyword>
<keyword evidence="9 11" id="KW-0739">Sodium transport</keyword>
<evidence type="ECO:0000256" key="2">
    <source>
        <dbReference type="ARBA" id="ARBA00022448"/>
    </source>
</evidence>
<keyword evidence="6" id="KW-0915">Sodium</keyword>
<evidence type="ECO:0000256" key="8">
    <source>
        <dbReference type="ARBA" id="ARBA00023136"/>
    </source>
</evidence>
<keyword evidence="8 13" id="KW-0472">Membrane</keyword>
<accession>A0A6J8E274</accession>
<dbReference type="PANTHER" id="PTHR11690">
    <property type="entry name" value="AMILORIDE-SENSITIVE SODIUM CHANNEL-RELATED"/>
    <property type="match status" value="1"/>
</dbReference>
<evidence type="ECO:0000313" key="14">
    <source>
        <dbReference type="EMBL" id="CAC5414909.1"/>
    </source>
</evidence>
<feature type="transmembrane region" description="Helical" evidence="13">
    <location>
        <begin position="64"/>
        <end position="88"/>
    </location>
</feature>
<keyword evidence="7 11" id="KW-0406">Ion transport</keyword>
<comment type="subcellular location">
    <subcellularLocation>
        <location evidence="1">Membrane</location>
        <topology evidence="1">Multi-pass membrane protein</topology>
    </subcellularLocation>
</comment>
<feature type="region of interest" description="Disordered" evidence="12">
    <location>
        <begin position="1"/>
        <end position="29"/>
    </location>
</feature>
<evidence type="ECO:0000256" key="9">
    <source>
        <dbReference type="ARBA" id="ARBA00023201"/>
    </source>
</evidence>
<evidence type="ECO:0000256" key="4">
    <source>
        <dbReference type="ARBA" id="ARBA00022692"/>
    </source>
</evidence>
<evidence type="ECO:0000313" key="15">
    <source>
        <dbReference type="Proteomes" id="UP000507470"/>
    </source>
</evidence>
<dbReference type="OrthoDB" id="6238402at2759"/>
<evidence type="ECO:0000256" key="11">
    <source>
        <dbReference type="RuleBase" id="RU000679"/>
    </source>
</evidence>
<comment type="similarity">
    <text evidence="11">Belongs to the amiloride-sensitive sodium channel (TC 1.A.6) family.</text>
</comment>
<evidence type="ECO:0000256" key="3">
    <source>
        <dbReference type="ARBA" id="ARBA00022461"/>
    </source>
</evidence>
<evidence type="ECO:0000256" key="6">
    <source>
        <dbReference type="ARBA" id="ARBA00023053"/>
    </source>
</evidence>
<keyword evidence="3 11" id="KW-0894">Sodium channel</keyword>
<evidence type="ECO:0000256" key="5">
    <source>
        <dbReference type="ARBA" id="ARBA00022989"/>
    </source>
</evidence>
<evidence type="ECO:0000256" key="10">
    <source>
        <dbReference type="ARBA" id="ARBA00023303"/>
    </source>
</evidence>
<evidence type="ECO:0008006" key="16">
    <source>
        <dbReference type="Google" id="ProtNLM"/>
    </source>
</evidence>
<sequence>MKNSKERQRKKIRKKKTLKSKGTKLKDLQEDKSSLLERLKEHGESSNVHGISHILTRKSKFRKCVWIVSFLGLTAFAGYQLMQIYLLYKSYPTQTNVKIDFKPLPFPMVSICNMNPIRLSQVENVNSVLLKAILRGDDISLAVNNYKAEYSDFIGDDVDYDTNENKIRSDPYIAYQLFLNKMEQQPV</sequence>
<dbReference type="Pfam" id="PF00858">
    <property type="entry name" value="ASC"/>
    <property type="match status" value="1"/>
</dbReference>
<gene>
    <name evidence="14" type="ORF">MCOR_47645</name>
</gene>
<reference evidence="14 15" key="1">
    <citation type="submission" date="2020-06" db="EMBL/GenBank/DDBJ databases">
        <authorList>
            <person name="Li R."/>
            <person name="Bekaert M."/>
        </authorList>
    </citation>
    <scope>NUCLEOTIDE SEQUENCE [LARGE SCALE GENOMIC DNA]</scope>
    <source>
        <strain evidence="15">wild</strain>
    </source>
</reference>
<feature type="compositionally biased region" description="Basic residues" evidence="12">
    <location>
        <begin position="7"/>
        <end position="23"/>
    </location>
</feature>
<evidence type="ECO:0000256" key="7">
    <source>
        <dbReference type="ARBA" id="ARBA00023065"/>
    </source>
</evidence>
<dbReference type="AlphaFoldDB" id="A0A6J8E274"/>
<name>A0A6J8E274_MYTCO</name>